<dbReference type="InterPro" id="IPR029063">
    <property type="entry name" value="SAM-dependent_MTases_sf"/>
</dbReference>
<dbReference type="Pfam" id="PF13649">
    <property type="entry name" value="Methyltransf_25"/>
    <property type="match status" value="1"/>
</dbReference>
<dbReference type="GO" id="GO:0032259">
    <property type="term" value="P:methylation"/>
    <property type="evidence" value="ECO:0007669"/>
    <property type="project" value="UniProtKB-KW"/>
</dbReference>
<dbReference type="Proteomes" id="UP001138997">
    <property type="component" value="Unassembled WGS sequence"/>
</dbReference>
<evidence type="ECO:0000313" key="5">
    <source>
        <dbReference type="Proteomes" id="UP001138997"/>
    </source>
</evidence>
<organism evidence="4 5">
    <name type="scientific">Kineosporia babensis</name>
    <dbReference type="NCBI Taxonomy" id="499548"/>
    <lineage>
        <taxon>Bacteria</taxon>
        <taxon>Bacillati</taxon>
        <taxon>Actinomycetota</taxon>
        <taxon>Actinomycetes</taxon>
        <taxon>Kineosporiales</taxon>
        <taxon>Kineosporiaceae</taxon>
        <taxon>Kineosporia</taxon>
    </lineage>
</organism>
<evidence type="ECO:0000259" key="3">
    <source>
        <dbReference type="Pfam" id="PF13649"/>
    </source>
</evidence>
<evidence type="ECO:0000256" key="1">
    <source>
        <dbReference type="ARBA" id="ARBA00022603"/>
    </source>
</evidence>
<protein>
    <submittedName>
        <fullName evidence="4">Class I SAM-dependent methyltransferase</fullName>
    </submittedName>
</protein>
<dbReference type="RefSeq" id="WP_231449435.1">
    <property type="nucleotide sequence ID" value="NZ_JAJOMB010000031.1"/>
</dbReference>
<dbReference type="Gene3D" id="3.40.50.150">
    <property type="entry name" value="Vaccinia Virus protein VP39"/>
    <property type="match status" value="1"/>
</dbReference>
<feature type="domain" description="Methyltransferase" evidence="3">
    <location>
        <begin position="41"/>
        <end position="133"/>
    </location>
</feature>
<dbReference type="PANTHER" id="PTHR43861">
    <property type="entry name" value="TRANS-ACONITATE 2-METHYLTRANSFERASE-RELATED"/>
    <property type="match status" value="1"/>
</dbReference>
<dbReference type="AlphaFoldDB" id="A0A9X1SY75"/>
<dbReference type="EMBL" id="JAJOMB010000031">
    <property type="protein sequence ID" value="MCD5316584.1"/>
    <property type="molecule type" value="Genomic_DNA"/>
</dbReference>
<dbReference type="GO" id="GO:0008168">
    <property type="term" value="F:methyltransferase activity"/>
    <property type="evidence" value="ECO:0007669"/>
    <property type="project" value="UniProtKB-KW"/>
</dbReference>
<reference evidence="4" key="1">
    <citation type="submission" date="2021-11" db="EMBL/GenBank/DDBJ databases">
        <title>Streptomyces corallinus and Kineosporia corallina sp. nov., two new coral-derived marine actinobacteria.</title>
        <authorList>
            <person name="Buangrab K."/>
            <person name="Sutthacheep M."/>
            <person name="Yeemin T."/>
            <person name="Harunari E."/>
            <person name="Igarashi Y."/>
            <person name="Sripreechasak P."/>
            <person name="Kanchanasin P."/>
            <person name="Tanasupawat S."/>
            <person name="Phongsopitanun W."/>
        </authorList>
    </citation>
    <scope>NUCLEOTIDE SEQUENCE</scope>
    <source>
        <strain evidence="4">JCM 31032</strain>
    </source>
</reference>
<comment type="caution">
    <text evidence="4">The sequence shown here is derived from an EMBL/GenBank/DDBJ whole genome shotgun (WGS) entry which is preliminary data.</text>
</comment>
<dbReference type="InterPro" id="IPR041698">
    <property type="entry name" value="Methyltransf_25"/>
</dbReference>
<dbReference type="SUPFAM" id="SSF53335">
    <property type="entry name" value="S-adenosyl-L-methionine-dependent methyltransferases"/>
    <property type="match status" value="1"/>
</dbReference>
<keyword evidence="5" id="KW-1185">Reference proteome</keyword>
<proteinExistence type="predicted"/>
<evidence type="ECO:0000313" key="4">
    <source>
        <dbReference type="EMBL" id="MCD5316584.1"/>
    </source>
</evidence>
<keyword evidence="1 4" id="KW-0489">Methyltransferase</keyword>
<dbReference type="PANTHER" id="PTHR43861:SF1">
    <property type="entry name" value="TRANS-ACONITATE 2-METHYLTRANSFERASE"/>
    <property type="match status" value="1"/>
</dbReference>
<accession>A0A9X1SY75</accession>
<dbReference type="CDD" id="cd02440">
    <property type="entry name" value="AdoMet_MTases"/>
    <property type="match status" value="1"/>
</dbReference>
<evidence type="ECO:0000256" key="2">
    <source>
        <dbReference type="ARBA" id="ARBA00022679"/>
    </source>
</evidence>
<name>A0A9X1SY75_9ACTN</name>
<sequence>MDDIDTWDEKTASGYDDQVQGRSLPETVDFLHQLAEGGPALEFASGTGRVCVPLRQRGVPVHGIELSQPMTDRLRAKISEEELPVTVGDMTTTLVPGRFSLVFLVFNTIGNVRTQAAQVECFRNAARHLAPGGRFVIEVGVPQVRRLPPGTIAVPFEISTEHSGFDTYDLVTQEASSHHFHRRPDGTYEYGIHNYRYVWPSELDLMAQLAGLTFEQRTADWVGTPFTSDSDSHVSVWRKPLE</sequence>
<keyword evidence="2" id="KW-0808">Transferase</keyword>
<gene>
    <name evidence="4" type="ORF">LR394_37370</name>
</gene>